<dbReference type="GO" id="GO:0005634">
    <property type="term" value="C:nucleus"/>
    <property type="evidence" value="ECO:0007669"/>
    <property type="project" value="TreeGrafter"/>
</dbReference>
<dbReference type="PANTHER" id="PTHR13621:SF2">
    <property type="entry name" value="PROLINE-RICH PROTEIN PRCC"/>
    <property type="match status" value="1"/>
</dbReference>
<evidence type="ECO:0000259" key="2">
    <source>
        <dbReference type="PROSITE" id="PS50020"/>
    </source>
</evidence>
<dbReference type="InterPro" id="IPR018800">
    <property type="entry name" value="PRCC"/>
</dbReference>
<dbReference type="InterPro" id="IPR001202">
    <property type="entry name" value="WW_dom"/>
</dbReference>
<dbReference type="AlphaFoldDB" id="A0A7S4PAM5"/>
<dbReference type="CDD" id="cd00201">
    <property type="entry name" value="WW"/>
    <property type="match status" value="1"/>
</dbReference>
<accession>A0A7S4PAM5</accession>
<reference evidence="3" key="1">
    <citation type="submission" date="2021-01" db="EMBL/GenBank/DDBJ databases">
        <authorList>
            <person name="Corre E."/>
            <person name="Pelletier E."/>
            <person name="Niang G."/>
            <person name="Scheremetjew M."/>
            <person name="Finn R."/>
            <person name="Kale V."/>
            <person name="Holt S."/>
            <person name="Cochrane G."/>
            <person name="Meng A."/>
            <person name="Brown T."/>
            <person name="Cohen L."/>
        </authorList>
    </citation>
    <scope>NUCLEOTIDE SEQUENCE</scope>
    <source>
        <strain evidence="3">CCMP 2712</strain>
    </source>
</reference>
<name>A0A7S4PAM5_GUITH</name>
<gene>
    <name evidence="3" type="ORF">GTHE00462_LOCUS31840</name>
</gene>
<feature type="region of interest" description="Disordered" evidence="1">
    <location>
        <begin position="1"/>
        <end position="85"/>
    </location>
</feature>
<dbReference type="SUPFAM" id="SSF51045">
    <property type="entry name" value="WW domain"/>
    <property type="match status" value="1"/>
</dbReference>
<dbReference type="EMBL" id="HBKN01040697">
    <property type="protein sequence ID" value="CAE2328709.1"/>
    <property type="molecule type" value="Transcribed_RNA"/>
</dbReference>
<dbReference type="PROSITE" id="PS50020">
    <property type="entry name" value="WW_DOMAIN_2"/>
    <property type="match status" value="1"/>
</dbReference>
<dbReference type="PROSITE" id="PS01159">
    <property type="entry name" value="WW_DOMAIN_1"/>
    <property type="match status" value="1"/>
</dbReference>
<feature type="region of interest" description="Disordered" evidence="1">
    <location>
        <begin position="120"/>
        <end position="148"/>
    </location>
</feature>
<protein>
    <recommendedName>
        <fullName evidence="2">WW domain-containing protein</fullName>
    </recommendedName>
</protein>
<dbReference type="Gene3D" id="2.20.70.10">
    <property type="match status" value="1"/>
</dbReference>
<organism evidence="3">
    <name type="scientific">Guillardia theta</name>
    <name type="common">Cryptophyte</name>
    <name type="synonym">Cryptomonas phi</name>
    <dbReference type="NCBI Taxonomy" id="55529"/>
    <lineage>
        <taxon>Eukaryota</taxon>
        <taxon>Cryptophyceae</taxon>
        <taxon>Pyrenomonadales</taxon>
        <taxon>Geminigeraceae</taxon>
        <taxon>Guillardia</taxon>
    </lineage>
</organism>
<proteinExistence type="predicted"/>
<feature type="compositionally biased region" description="Basic and acidic residues" evidence="1">
    <location>
        <begin position="120"/>
        <end position="135"/>
    </location>
</feature>
<sequence>MDAFAAYESGSDEEPAKTSAQPQGGSSKPRRTLTLPLPSLKHPPASTTADDDDDDEEDEKLFRSSRRGGGLLASLPAPKNDTSTVRQLVSTKADSDIFEDLALKKKKKPSHLAAAIFEKRVQDTRENEDKARAAELEAQEEAQQEELQPVEPLPEGWAAAWDEASGAFYYYHTSGVTQWEHPSHPSEDAGASAHLPEELQRELKMQAKRAMAKGEEVVPQEIAPVAVTVADMMAGEKHGQYISYAAAYHTPMKVTGTTSMMAKRKHHITDVLHQAAANELEYLERAAESKRNRQQVNSRYGW</sequence>
<dbReference type="PANTHER" id="PTHR13621">
    <property type="entry name" value="PROLINE-RICH PROTEIN PRCC"/>
    <property type="match status" value="1"/>
</dbReference>
<feature type="compositionally biased region" description="Acidic residues" evidence="1">
    <location>
        <begin position="49"/>
        <end position="59"/>
    </location>
</feature>
<evidence type="ECO:0000256" key="1">
    <source>
        <dbReference type="SAM" id="MobiDB-lite"/>
    </source>
</evidence>
<dbReference type="Pfam" id="PF00397">
    <property type="entry name" value="WW"/>
    <property type="match status" value="1"/>
</dbReference>
<feature type="domain" description="WW" evidence="2">
    <location>
        <begin position="151"/>
        <end position="184"/>
    </location>
</feature>
<dbReference type="SMART" id="SM00456">
    <property type="entry name" value="WW"/>
    <property type="match status" value="1"/>
</dbReference>
<dbReference type="InterPro" id="IPR036020">
    <property type="entry name" value="WW_dom_sf"/>
</dbReference>
<evidence type="ECO:0000313" key="3">
    <source>
        <dbReference type="EMBL" id="CAE2328709.1"/>
    </source>
</evidence>
<dbReference type="Pfam" id="PF10253">
    <property type="entry name" value="PRCC"/>
    <property type="match status" value="1"/>
</dbReference>